<gene>
    <name evidence="1" type="ORF">PCOR1329_LOCUS20102</name>
</gene>
<sequence>MGGLVGLSKYTRPLCMQAAPDRKSMQMHFGSKHPKATFDIVKCQDLYAGVKSSTAGVALRGGIRKHHNGAEVARLGLALPRSVAPRPVQAEPTGWQFCTAPIP</sequence>
<dbReference type="Proteomes" id="UP001189429">
    <property type="component" value="Unassembled WGS sequence"/>
</dbReference>
<reference evidence="1" key="1">
    <citation type="submission" date="2023-10" db="EMBL/GenBank/DDBJ databases">
        <authorList>
            <person name="Chen Y."/>
            <person name="Shah S."/>
            <person name="Dougan E. K."/>
            <person name="Thang M."/>
            <person name="Chan C."/>
        </authorList>
    </citation>
    <scope>NUCLEOTIDE SEQUENCE [LARGE SCALE GENOMIC DNA]</scope>
</reference>
<keyword evidence="2" id="KW-1185">Reference proteome</keyword>
<comment type="caution">
    <text evidence="1">The sequence shown here is derived from an EMBL/GenBank/DDBJ whole genome shotgun (WGS) entry which is preliminary data.</text>
</comment>
<dbReference type="SUPFAM" id="SSF118359">
    <property type="entry name" value="Expressed protein At2g23090/F21P24.15"/>
    <property type="match status" value="1"/>
</dbReference>
<accession>A0ABN9RER0</accession>
<proteinExistence type="predicted"/>
<organism evidence="1 2">
    <name type="scientific">Prorocentrum cordatum</name>
    <dbReference type="NCBI Taxonomy" id="2364126"/>
    <lineage>
        <taxon>Eukaryota</taxon>
        <taxon>Sar</taxon>
        <taxon>Alveolata</taxon>
        <taxon>Dinophyceae</taxon>
        <taxon>Prorocentrales</taxon>
        <taxon>Prorocentraceae</taxon>
        <taxon>Prorocentrum</taxon>
    </lineage>
</organism>
<evidence type="ECO:0000313" key="2">
    <source>
        <dbReference type="Proteomes" id="UP001189429"/>
    </source>
</evidence>
<name>A0ABN9RER0_9DINO</name>
<protein>
    <submittedName>
        <fullName evidence="1">Uncharacterized protein</fullName>
    </submittedName>
</protein>
<evidence type="ECO:0000313" key="1">
    <source>
        <dbReference type="EMBL" id="CAK0817499.1"/>
    </source>
</evidence>
<dbReference type="EMBL" id="CAUYUJ010006480">
    <property type="protein sequence ID" value="CAK0817499.1"/>
    <property type="molecule type" value="Genomic_DNA"/>
</dbReference>